<evidence type="ECO:0000313" key="7">
    <source>
        <dbReference type="Proteomes" id="UP000053268"/>
    </source>
</evidence>
<keyword evidence="2 5" id="KW-0812">Transmembrane</keyword>
<evidence type="ECO:0000313" key="6">
    <source>
        <dbReference type="EMBL" id="KPJ05726.1"/>
    </source>
</evidence>
<dbReference type="GO" id="GO:0016020">
    <property type="term" value="C:membrane"/>
    <property type="evidence" value="ECO:0007669"/>
    <property type="project" value="UniProtKB-SubCell"/>
</dbReference>
<evidence type="ECO:0000256" key="2">
    <source>
        <dbReference type="ARBA" id="ARBA00022692"/>
    </source>
</evidence>
<feature type="transmembrane region" description="Helical" evidence="5">
    <location>
        <begin position="311"/>
        <end position="333"/>
    </location>
</feature>
<dbReference type="SUPFAM" id="SSF103473">
    <property type="entry name" value="MFS general substrate transporter"/>
    <property type="match status" value="2"/>
</dbReference>
<feature type="transmembrane region" description="Helical" evidence="5">
    <location>
        <begin position="120"/>
        <end position="140"/>
    </location>
</feature>
<comment type="subcellular location">
    <subcellularLocation>
        <location evidence="1">Membrane</location>
        <topology evidence="1">Multi-pass membrane protein</topology>
    </subcellularLocation>
</comment>
<feature type="transmembrane region" description="Helical" evidence="5">
    <location>
        <begin position="431"/>
        <end position="449"/>
    </location>
</feature>
<keyword evidence="4 5" id="KW-0472">Membrane</keyword>
<feature type="transmembrane region" description="Helical" evidence="5">
    <location>
        <begin position="521"/>
        <end position="543"/>
    </location>
</feature>
<name>A0A194QQC6_PAPXU</name>
<dbReference type="PANTHER" id="PTHR23507">
    <property type="entry name" value="ZGC:174356"/>
    <property type="match status" value="1"/>
</dbReference>
<evidence type="ECO:0000256" key="3">
    <source>
        <dbReference type="ARBA" id="ARBA00022989"/>
    </source>
</evidence>
<dbReference type="InterPro" id="IPR036259">
    <property type="entry name" value="MFS_trans_sf"/>
</dbReference>
<dbReference type="Pfam" id="PF07690">
    <property type="entry name" value="MFS_1"/>
    <property type="match status" value="1"/>
</dbReference>
<sequence length="566" mass="63469">MTLRVEVPGDKIVNVESCKCKKNYCTDVAKNESKFTRRLKEIIKDTWDTRTKITVEPYVICYVLPSVLAGLAVQNLCLEKSCLVNLKYDERTCTSIMQGRTHNYTEQEKSVQTMVAGMTAWSFPLQTALPGLMTLFVGAWSDRTGNRKAFMVLPIVGKLVSVFGLMLSLAFFLQVGLNETALIEGLPPALAGGRVAMTMAVYSYITDVTSDSERTYRLGIITAILTLTRPVGLALSGIMTKRFGYYGVFTIACFFYLSGFVYIVLRLKEKPKKSIDNDNSNTIFSLFSIKDLSATINVAFRQREGSRRLQIILIMLAYMFIVGPVLGMTRHWYRYKHLRFRWGFSEPNPTYLFFPEGRIADAHGLGSLTNRCVIWDKGEAQMTYWFTRYKFKFTEVDYSLFLTYSVLVGSVGSFITLYLFSKKWEIEDSAIGVFACLSRVAASVVYALAPTRTIYFLGPVLDMFSSAGATSLRSLATKLVEADEVGKTSSLISISEALVPVIYTPVYSKVYLSTLSTFSGAFYLISAALAVPAIGIFLSLFSLRRKEIKEMSATTNKTKENEVTRF</sequence>
<feature type="transmembrane region" description="Helical" evidence="5">
    <location>
        <begin position="245"/>
        <end position="265"/>
    </location>
</feature>
<protein>
    <submittedName>
        <fullName evidence="6">Proton-coupled folate transporter</fullName>
    </submittedName>
</protein>
<dbReference type="EMBL" id="KQ458575">
    <property type="protein sequence ID" value="KPJ05726.1"/>
    <property type="molecule type" value="Genomic_DNA"/>
</dbReference>
<evidence type="ECO:0000256" key="1">
    <source>
        <dbReference type="ARBA" id="ARBA00004141"/>
    </source>
</evidence>
<organism evidence="6 7">
    <name type="scientific">Papilio xuthus</name>
    <name type="common">Asian swallowtail butterfly</name>
    <dbReference type="NCBI Taxonomy" id="66420"/>
    <lineage>
        <taxon>Eukaryota</taxon>
        <taxon>Metazoa</taxon>
        <taxon>Ecdysozoa</taxon>
        <taxon>Arthropoda</taxon>
        <taxon>Hexapoda</taxon>
        <taxon>Insecta</taxon>
        <taxon>Pterygota</taxon>
        <taxon>Neoptera</taxon>
        <taxon>Endopterygota</taxon>
        <taxon>Lepidoptera</taxon>
        <taxon>Glossata</taxon>
        <taxon>Ditrysia</taxon>
        <taxon>Papilionoidea</taxon>
        <taxon>Papilionidae</taxon>
        <taxon>Papilioninae</taxon>
        <taxon>Papilio</taxon>
    </lineage>
</organism>
<dbReference type="PANTHER" id="PTHR23507:SF1">
    <property type="entry name" value="FI18259P1-RELATED"/>
    <property type="match status" value="1"/>
</dbReference>
<keyword evidence="7" id="KW-1185">Reference proteome</keyword>
<dbReference type="Proteomes" id="UP000053268">
    <property type="component" value="Unassembled WGS sequence"/>
</dbReference>
<keyword evidence="3 5" id="KW-1133">Transmembrane helix</keyword>
<evidence type="ECO:0000256" key="4">
    <source>
        <dbReference type="ARBA" id="ARBA00023136"/>
    </source>
</evidence>
<dbReference type="AlphaFoldDB" id="A0A194QQC6"/>
<dbReference type="Gene3D" id="1.20.1250.20">
    <property type="entry name" value="MFS general substrate transporter like domains"/>
    <property type="match status" value="1"/>
</dbReference>
<accession>A0A194QQC6</accession>
<gene>
    <name evidence="6" type="ORF">RR46_02248</name>
</gene>
<dbReference type="InterPro" id="IPR011701">
    <property type="entry name" value="MFS"/>
</dbReference>
<feature type="transmembrane region" description="Helical" evidence="5">
    <location>
        <begin position="217"/>
        <end position="239"/>
    </location>
</feature>
<feature type="transmembrane region" description="Helical" evidence="5">
    <location>
        <begin position="185"/>
        <end position="205"/>
    </location>
</feature>
<proteinExistence type="predicted"/>
<feature type="transmembrane region" description="Helical" evidence="5">
    <location>
        <begin position="398"/>
        <end position="419"/>
    </location>
</feature>
<reference evidence="6 7" key="1">
    <citation type="journal article" date="2015" name="Nat. Commun.">
        <title>Outbred genome sequencing and CRISPR/Cas9 gene editing in butterflies.</title>
        <authorList>
            <person name="Li X."/>
            <person name="Fan D."/>
            <person name="Zhang W."/>
            <person name="Liu G."/>
            <person name="Zhang L."/>
            <person name="Zhao L."/>
            <person name="Fang X."/>
            <person name="Chen L."/>
            <person name="Dong Y."/>
            <person name="Chen Y."/>
            <person name="Ding Y."/>
            <person name="Zhao R."/>
            <person name="Feng M."/>
            <person name="Zhu Y."/>
            <person name="Feng Y."/>
            <person name="Jiang X."/>
            <person name="Zhu D."/>
            <person name="Xiang H."/>
            <person name="Feng X."/>
            <person name="Li S."/>
            <person name="Wang J."/>
            <person name="Zhang G."/>
            <person name="Kronforst M.R."/>
            <person name="Wang W."/>
        </authorList>
    </citation>
    <scope>NUCLEOTIDE SEQUENCE [LARGE SCALE GENOMIC DNA]</scope>
    <source>
        <strain evidence="6">Ya'a_city_454_Px</strain>
        <tissue evidence="6">Whole body</tissue>
    </source>
</reference>
<evidence type="ECO:0000256" key="5">
    <source>
        <dbReference type="SAM" id="Phobius"/>
    </source>
</evidence>
<feature type="transmembrane region" description="Helical" evidence="5">
    <location>
        <begin position="152"/>
        <end position="173"/>
    </location>
</feature>
<dbReference type="GO" id="GO:0022857">
    <property type="term" value="F:transmembrane transporter activity"/>
    <property type="evidence" value="ECO:0007669"/>
    <property type="project" value="InterPro"/>
</dbReference>